<dbReference type="EMBL" id="GGEC01039465">
    <property type="protein sequence ID" value="MBX19949.1"/>
    <property type="molecule type" value="Transcribed_RNA"/>
</dbReference>
<dbReference type="PANTHER" id="PTHR11073">
    <property type="entry name" value="CALRETICULIN AND CALNEXIN"/>
    <property type="match status" value="1"/>
</dbReference>
<dbReference type="Gene3D" id="2.60.120.200">
    <property type="match status" value="1"/>
</dbReference>
<organism evidence="3">
    <name type="scientific">Rhizophora mucronata</name>
    <name type="common">Asiatic mangrove</name>
    <dbReference type="NCBI Taxonomy" id="61149"/>
    <lineage>
        <taxon>Eukaryota</taxon>
        <taxon>Viridiplantae</taxon>
        <taxon>Streptophyta</taxon>
        <taxon>Embryophyta</taxon>
        <taxon>Tracheophyta</taxon>
        <taxon>Spermatophyta</taxon>
        <taxon>Magnoliopsida</taxon>
        <taxon>eudicotyledons</taxon>
        <taxon>Gunneridae</taxon>
        <taxon>Pentapetalae</taxon>
        <taxon>rosids</taxon>
        <taxon>fabids</taxon>
        <taxon>Malpighiales</taxon>
        <taxon>Rhizophoraceae</taxon>
        <taxon>Rhizophora</taxon>
    </lineage>
</organism>
<evidence type="ECO:0000256" key="1">
    <source>
        <dbReference type="ARBA" id="ARBA00037091"/>
    </source>
</evidence>
<dbReference type="AlphaFoldDB" id="A0A2P2LPP3"/>
<feature type="compositionally biased region" description="Acidic residues" evidence="2">
    <location>
        <begin position="83"/>
        <end position="103"/>
    </location>
</feature>
<dbReference type="GO" id="GO:0036503">
    <property type="term" value="P:ERAD pathway"/>
    <property type="evidence" value="ECO:0007669"/>
    <property type="project" value="TreeGrafter"/>
</dbReference>
<accession>A0A2P2LPP3</accession>
<dbReference type="GO" id="GO:0005509">
    <property type="term" value="F:calcium ion binding"/>
    <property type="evidence" value="ECO:0007669"/>
    <property type="project" value="InterPro"/>
</dbReference>
<dbReference type="InterPro" id="IPR001580">
    <property type="entry name" value="Calret/calnex"/>
</dbReference>
<feature type="compositionally biased region" description="Basic and acidic residues" evidence="2">
    <location>
        <begin position="104"/>
        <end position="126"/>
    </location>
</feature>
<evidence type="ECO:0000256" key="2">
    <source>
        <dbReference type="SAM" id="MobiDB-lite"/>
    </source>
</evidence>
<name>A0A2P2LPP3_RHIMU</name>
<protein>
    <submittedName>
        <fullName evidence="3">Calreticulin</fullName>
    </submittedName>
</protein>
<proteinExistence type="predicted"/>
<dbReference type="GO" id="GO:0005789">
    <property type="term" value="C:endoplasmic reticulum membrane"/>
    <property type="evidence" value="ECO:0007669"/>
    <property type="project" value="TreeGrafter"/>
</dbReference>
<dbReference type="PANTHER" id="PTHR11073:SF2">
    <property type="entry name" value="CALRETICULIN"/>
    <property type="match status" value="1"/>
</dbReference>
<sequence>MIDNPDFKDDPDLYVYPKLKYVGIELWQVKSGTLFDNILVADDPEYAKNFAEETWGKHKDAEKAAFEEAEKKREEEESKDDAADSDAEDNEDDDTADAEDDADTETKPETDEDNTDTKADEKHDEL</sequence>
<comment type="function">
    <text evidence="1">Molecular calcium-binding chaperone promoting folding, oligomeric assembly and quality control in the ER via the calreticulin/calnexin cycle. This lectin may interact transiently with almost all of the monoglucosylated glycoproteins that are synthesized in the ER.</text>
</comment>
<evidence type="ECO:0000313" key="3">
    <source>
        <dbReference type="EMBL" id="MBX19949.1"/>
    </source>
</evidence>
<feature type="region of interest" description="Disordered" evidence="2">
    <location>
        <begin position="54"/>
        <end position="126"/>
    </location>
</feature>
<dbReference type="GO" id="GO:0006457">
    <property type="term" value="P:protein folding"/>
    <property type="evidence" value="ECO:0007669"/>
    <property type="project" value="InterPro"/>
</dbReference>
<reference evidence="3" key="1">
    <citation type="submission" date="2018-02" db="EMBL/GenBank/DDBJ databases">
        <title>Rhizophora mucronata_Transcriptome.</title>
        <authorList>
            <person name="Meera S.P."/>
            <person name="Sreeshan A."/>
            <person name="Augustine A."/>
        </authorList>
    </citation>
    <scope>NUCLEOTIDE SEQUENCE</scope>
    <source>
        <tissue evidence="3">Leaf</tissue>
    </source>
</reference>
<feature type="compositionally biased region" description="Basic and acidic residues" evidence="2">
    <location>
        <begin position="54"/>
        <end position="82"/>
    </location>
</feature>
<dbReference type="GO" id="GO:0051082">
    <property type="term" value="F:unfolded protein binding"/>
    <property type="evidence" value="ECO:0007669"/>
    <property type="project" value="InterPro"/>
</dbReference>